<feature type="domain" description="FAD-binding" evidence="5">
    <location>
        <begin position="14"/>
        <end position="362"/>
    </location>
</feature>
<keyword evidence="7" id="KW-1185">Reference proteome</keyword>
<organism evidence="6 7">
    <name type="scientific">Lasiodiplodia hormozganensis</name>
    <dbReference type="NCBI Taxonomy" id="869390"/>
    <lineage>
        <taxon>Eukaryota</taxon>
        <taxon>Fungi</taxon>
        <taxon>Dikarya</taxon>
        <taxon>Ascomycota</taxon>
        <taxon>Pezizomycotina</taxon>
        <taxon>Dothideomycetes</taxon>
        <taxon>Dothideomycetes incertae sedis</taxon>
        <taxon>Botryosphaeriales</taxon>
        <taxon>Botryosphaeriaceae</taxon>
        <taxon>Lasiodiplodia</taxon>
    </lineage>
</organism>
<reference evidence="6" key="1">
    <citation type="submission" date="2023-06" db="EMBL/GenBank/DDBJ databases">
        <title>Multi-omics analyses reveal the molecular pathogenesis toolkit of Lasiodiplodia hormozganensis, a cross-kingdom pathogen.</title>
        <authorList>
            <person name="Felix C."/>
            <person name="Meneses R."/>
            <person name="Goncalves M.F.M."/>
            <person name="Tilleman L."/>
            <person name="Duarte A.S."/>
            <person name="Jorrin-Novo J.V."/>
            <person name="Van De Peer Y."/>
            <person name="Deforce D."/>
            <person name="Van Nieuwerburgh F."/>
            <person name="Esteves A.C."/>
            <person name="Alves A."/>
        </authorList>
    </citation>
    <scope>NUCLEOTIDE SEQUENCE</scope>
    <source>
        <strain evidence="6">CBS 339.90</strain>
    </source>
</reference>
<evidence type="ECO:0000256" key="4">
    <source>
        <dbReference type="ARBA" id="ARBA00023002"/>
    </source>
</evidence>
<evidence type="ECO:0000313" key="6">
    <source>
        <dbReference type="EMBL" id="KAK0618740.1"/>
    </source>
</evidence>
<keyword evidence="2" id="KW-0285">Flavoprotein</keyword>
<dbReference type="InterPro" id="IPR036188">
    <property type="entry name" value="FAD/NAD-bd_sf"/>
</dbReference>
<evidence type="ECO:0000256" key="1">
    <source>
        <dbReference type="ARBA" id="ARBA00001974"/>
    </source>
</evidence>
<dbReference type="GO" id="GO:0071949">
    <property type="term" value="F:FAD binding"/>
    <property type="evidence" value="ECO:0007669"/>
    <property type="project" value="InterPro"/>
</dbReference>
<dbReference type="SUPFAM" id="SSF51905">
    <property type="entry name" value="FAD/NAD(P)-binding domain"/>
    <property type="match status" value="1"/>
</dbReference>
<evidence type="ECO:0000313" key="7">
    <source>
        <dbReference type="Proteomes" id="UP001175001"/>
    </source>
</evidence>
<keyword evidence="3" id="KW-0274">FAD</keyword>
<sequence length="428" mass="48497">MSTASQKPPFEKLIIVGAGPSGLLLALLLSQRNIPSLVLEAWPELDTRLRATQYGVPATRVFRRAGLLDDFRAASIPKFPSICWRRVADGEKLVGLDLSVIEDHPDRMTILQLGEIIKIMYRHCMERGKGLIEVLFNHKVTHAGQGENGAWVDVEVGEEGQQKEEKRFHADYVIGCDGASSAVRRSLFGREWPGQTFPYRFIVQNVFYDGFEKHGWDGGNYMVDPEHWGLIARRGNGGLWRVTYGDPVVGLTDEEYLERRPMHFKAILPGHPDPDQYRIEQTNVYQIHNRCVETFRVGRILLAADAAHVCNPMGGYGCMTAILDVDGLADCLIGFYEGKADEGILDTYAEVRRDIFLKYVDRRSILNLDRVAKSDPWTVLETDKFLGLLKDLEKDKQATKDFILKVSNIEYDFTKHYKQGCTDGKRES</sequence>
<gene>
    <name evidence="6" type="primary">terC_2</name>
    <name evidence="6" type="ORF">DIS24_g11579</name>
</gene>
<dbReference type="PANTHER" id="PTHR43004">
    <property type="entry name" value="TRK SYSTEM POTASSIUM UPTAKE PROTEIN"/>
    <property type="match status" value="1"/>
</dbReference>
<evidence type="ECO:0000256" key="2">
    <source>
        <dbReference type="ARBA" id="ARBA00022630"/>
    </source>
</evidence>
<dbReference type="PRINTS" id="PR00420">
    <property type="entry name" value="RNGMNOXGNASE"/>
</dbReference>
<dbReference type="Pfam" id="PF01494">
    <property type="entry name" value="FAD_binding_3"/>
    <property type="match status" value="1"/>
</dbReference>
<proteinExistence type="predicted"/>
<dbReference type="AlphaFoldDB" id="A0AA40BZ16"/>
<name>A0AA40BZ16_9PEZI</name>
<evidence type="ECO:0000256" key="3">
    <source>
        <dbReference type="ARBA" id="ARBA00022827"/>
    </source>
</evidence>
<dbReference type="EMBL" id="JAUJDW010000175">
    <property type="protein sequence ID" value="KAK0618740.1"/>
    <property type="molecule type" value="Genomic_DNA"/>
</dbReference>
<accession>A0AA40BZ16</accession>
<comment type="cofactor">
    <cofactor evidence="1">
        <name>FAD</name>
        <dbReference type="ChEBI" id="CHEBI:57692"/>
    </cofactor>
</comment>
<dbReference type="InterPro" id="IPR050641">
    <property type="entry name" value="RIFMO-like"/>
</dbReference>
<keyword evidence="6" id="KW-0503">Monooxygenase</keyword>
<dbReference type="GO" id="GO:0016709">
    <property type="term" value="F:oxidoreductase activity, acting on paired donors, with incorporation or reduction of molecular oxygen, NAD(P)H as one donor, and incorporation of one atom of oxygen"/>
    <property type="evidence" value="ECO:0007669"/>
    <property type="project" value="UniProtKB-ARBA"/>
</dbReference>
<evidence type="ECO:0000259" key="5">
    <source>
        <dbReference type="Pfam" id="PF01494"/>
    </source>
</evidence>
<comment type="caution">
    <text evidence="6">The sequence shown here is derived from an EMBL/GenBank/DDBJ whole genome shotgun (WGS) entry which is preliminary data.</text>
</comment>
<dbReference type="PANTHER" id="PTHR43004:SF19">
    <property type="entry name" value="BINDING MONOOXYGENASE, PUTATIVE (JCVI)-RELATED"/>
    <property type="match status" value="1"/>
</dbReference>
<dbReference type="InterPro" id="IPR002938">
    <property type="entry name" value="FAD-bd"/>
</dbReference>
<dbReference type="Gene3D" id="3.50.50.60">
    <property type="entry name" value="FAD/NAD(P)-binding domain"/>
    <property type="match status" value="1"/>
</dbReference>
<dbReference type="Proteomes" id="UP001175001">
    <property type="component" value="Unassembled WGS sequence"/>
</dbReference>
<protein>
    <submittedName>
        <fullName evidence="6">FAD-dependent monooxygenase terC</fullName>
    </submittedName>
</protein>
<keyword evidence="4" id="KW-0560">Oxidoreductase</keyword>
<dbReference type="Gene3D" id="3.30.9.10">
    <property type="entry name" value="D-Amino Acid Oxidase, subunit A, domain 2"/>
    <property type="match status" value="1"/>
</dbReference>